<accession>A0A251STL3</accession>
<name>A0A251STL3_HELAN</name>
<proteinExistence type="predicted"/>
<evidence type="ECO:0000313" key="1">
    <source>
        <dbReference type="EMBL" id="OTG02158.1"/>
    </source>
</evidence>
<sequence>METIKVKMAGSWNRDTCCGCRKSSYHHRDVFYYQTVFGIGLFLEGQNNRHIAY</sequence>
<dbReference type="InParanoid" id="A0A251STL3"/>
<dbReference type="AlphaFoldDB" id="A0A251STL3"/>
<dbReference type="Proteomes" id="UP000215914">
    <property type="component" value="Chromosome 13"/>
</dbReference>
<protein>
    <submittedName>
        <fullName evidence="1">Uncharacterized protein</fullName>
    </submittedName>
</protein>
<keyword evidence="2" id="KW-1185">Reference proteome</keyword>
<dbReference type="EMBL" id="CM007902">
    <property type="protein sequence ID" value="OTG02158.1"/>
    <property type="molecule type" value="Genomic_DNA"/>
</dbReference>
<reference evidence="2" key="1">
    <citation type="journal article" date="2017" name="Nature">
        <title>The sunflower genome provides insights into oil metabolism, flowering and Asterid evolution.</title>
        <authorList>
            <person name="Badouin H."/>
            <person name="Gouzy J."/>
            <person name="Grassa C.J."/>
            <person name="Murat F."/>
            <person name="Staton S.E."/>
            <person name="Cottret L."/>
            <person name="Lelandais-Briere C."/>
            <person name="Owens G.L."/>
            <person name="Carrere S."/>
            <person name="Mayjonade B."/>
            <person name="Legrand L."/>
            <person name="Gill N."/>
            <person name="Kane N.C."/>
            <person name="Bowers J.E."/>
            <person name="Hubner S."/>
            <person name="Bellec A."/>
            <person name="Berard A."/>
            <person name="Berges H."/>
            <person name="Blanchet N."/>
            <person name="Boniface M.C."/>
            <person name="Brunel D."/>
            <person name="Catrice O."/>
            <person name="Chaidir N."/>
            <person name="Claudel C."/>
            <person name="Donnadieu C."/>
            <person name="Faraut T."/>
            <person name="Fievet G."/>
            <person name="Helmstetter N."/>
            <person name="King M."/>
            <person name="Knapp S.J."/>
            <person name="Lai Z."/>
            <person name="Le Paslier M.C."/>
            <person name="Lippi Y."/>
            <person name="Lorenzon L."/>
            <person name="Mandel J.R."/>
            <person name="Marage G."/>
            <person name="Marchand G."/>
            <person name="Marquand E."/>
            <person name="Bret-Mestries E."/>
            <person name="Morien E."/>
            <person name="Nambeesan S."/>
            <person name="Nguyen T."/>
            <person name="Pegot-Espagnet P."/>
            <person name="Pouilly N."/>
            <person name="Raftis F."/>
            <person name="Sallet E."/>
            <person name="Schiex T."/>
            <person name="Thomas J."/>
            <person name="Vandecasteele C."/>
            <person name="Vares D."/>
            <person name="Vear F."/>
            <person name="Vautrin S."/>
            <person name="Crespi M."/>
            <person name="Mangin B."/>
            <person name="Burke J.M."/>
            <person name="Salse J."/>
            <person name="Munos S."/>
            <person name="Vincourt P."/>
            <person name="Rieseberg L.H."/>
            <person name="Langlade N.B."/>
        </authorList>
    </citation>
    <scope>NUCLEOTIDE SEQUENCE [LARGE SCALE GENOMIC DNA]</scope>
    <source>
        <strain evidence="2">cv. SF193</strain>
    </source>
</reference>
<evidence type="ECO:0000313" key="2">
    <source>
        <dbReference type="Proteomes" id="UP000215914"/>
    </source>
</evidence>
<organism evidence="1 2">
    <name type="scientific">Helianthus annuus</name>
    <name type="common">Common sunflower</name>
    <dbReference type="NCBI Taxonomy" id="4232"/>
    <lineage>
        <taxon>Eukaryota</taxon>
        <taxon>Viridiplantae</taxon>
        <taxon>Streptophyta</taxon>
        <taxon>Embryophyta</taxon>
        <taxon>Tracheophyta</taxon>
        <taxon>Spermatophyta</taxon>
        <taxon>Magnoliopsida</taxon>
        <taxon>eudicotyledons</taxon>
        <taxon>Gunneridae</taxon>
        <taxon>Pentapetalae</taxon>
        <taxon>asterids</taxon>
        <taxon>campanulids</taxon>
        <taxon>Asterales</taxon>
        <taxon>Asteraceae</taxon>
        <taxon>Asteroideae</taxon>
        <taxon>Heliantheae alliance</taxon>
        <taxon>Heliantheae</taxon>
        <taxon>Helianthus</taxon>
    </lineage>
</organism>
<gene>
    <name evidence="1" type="ORF">HannXRQ_Chr13g0409911</name>
</gene>